<keyword evidence="1" id="KW-0863">Zinc-finger</keyword>
<dbReference type="Gene3D" id="3.40.1800.20">
    <property type="match status" value="1"/>
</dbReference>
<reference evidence="3" key="2">
    <citation type="submission" date="2020-05" db="UniProtKB">
        <authorList>
            <consortium name="EnsemblMetazoa"/>
        </authorList>
    </citation>
    <scope>IDENTIFICATION</scope>
    <source>
        <strain evidence="3">WRAIR2</strain>
    </source>
</reference>
<dbReference type="AlphaFoldDB" id="A0A182N5A4"/>
<sequence length="329" mass="37314">MADEVFLSTPCRCCLLLEDKDMVYVFDVLDEFGMKISDLIDRNGGIRILENDAFSKHICGNCLNDLAISERFFQRCQKTYDLLMKLISDDAEEEHQILLEDSEILAEAGDENVSYVIVAPGESSALFEDHTSVEENTVVNDDVRQTVDKPEPEILLKEQLEQLEDEDGDEVQIFNDTDHLKECDDIIQEEEINISDELYGQIFKTSLVTQRNNLTDDKDEGDSIVMNSDKKPNDSIMCSGDERSGSKCVNGNIYCDGKPTWSSVCCVRNGLDLNDTSVTMRASSYIIITTIVVHSRMTKCDMEEPISIHEPSLRTRKKKFRHIQSHTIS</sequence>
<accession>A0A182N5A4</accession>
<dbReference type="SMART" id="SM00868">
    <property type="entry name" value="zf-AD"/>
    <property type="match status" value="1"/>
</dbReference>
<keyword evidence="4" id="KW-1185">Reference proteome</keyword>
<feature type="binding site" evidence="1">
    <location>
        <position position="11"/>
    </location>
    <ligand>
        <name>Zn(2+)</name>
        <dbReference type="ChEBI" id="CHEBI:29105"/>
    </ligand>
</feature>
<name>A0A182N5A4_9DIPT</name>
<dbReference type="Pfam" id="PF07776">
    <property type="entry name" value="zf-AD"/>
    <property type="match status" value="1"/>
</dbReference>
<reference evidence="4" key="1">
    <citation type="submission" date="2013-03" db="EMBL/GenBank/DDBJ databases">
        <title>The Genome Sequence of Anopheles dirus WRAIR2.</title>
        <authorList>
            <consortium name="The Broad Institute Genomics Platform"/>
            <person name="Neafsey D.E."/>
            <person name="Walton C."/>
            <person name="Walker B."/>
            <person name="Young S.K."/>
            <person name="Zeng Q."/>
            <person name="Gargeya S."/>
            <person name="Fitzgerald M."/>
            <person name="Haas B."/>
            <person name="Abouelleil A."/>
            <person name="Allen A.W."/>
            <person name="Alvarado L."/>
            <person name="Arachchi H.M."/>
            <person name="Berlin A.M."/>
            <person name="Chapman S.B."/>
            <person name="Gainer-Dewar J."/>
            <person name="Goldberg J."/>
            <person name="Griggs A."/>
            <person name="Gujja S."/>
            <person name="Hansen M."/>
            <person name="Howarth C."/>
            <person name="Imamovic A."/>
            <person name="Ireland A."/>
            <person name="Larimer J."/>
            <person name="McCowan C."/>
            <person name="Murphy C."/>
            <person name="Pearson M."/>
            <person name="Poon T.W."/>
            <person name="Priest M."/>
            <person name="Roberts A."/>
            <person name="Saif S."/>
            <person name="Shea T."/>
            <person name="Sisk P."/>
            <person name="Sykes S."/>
            <person name="Wortman J."/>
            <person name="Nusbaum C."/>
            <person name="Birren B."/>
        </authorList>
    </citation>
    <scope>NUCLEOTIDE SEQUENCE [LARGE SCALE GENOMIC DNA]</scope>
    <source>
        <strain evidence="4">WRAIR2</strain>
    </source>
</reference>
<dbReference type="STRING" id="7168.A0A182N5A4"/>
<feature type="domain" description="ZAD" evidence="2">
    <location>
        <begin position="9"/>
        <end position="86"/>
    </location>
</feature>
<evidence type="ECO:0000256" key="1">
    <source>
        <dbReference type="PROSITE-ProRule" id="PRU01263"/>
    </source>
</evidence>
<feature type="binding site" evidence="1">
    <location>
        <position position="59"/>
    </location>
    <ligand>
        <name>Zn(2+)</name>
        <dbReference type="ChEBI" id="CHEBI:29105"/>
    </ligand>
</feature>
<feature type="binding site" evidence="1">
    <location>
        <position position="62"/>
    </location>
    <ligand>
        <name>Zn(2+)</name>
        <dbReference type="ChEBI" id="CHEBI:29105"/>
    </ligand>
</feature>
<organism evidence="3 4">
    <name type="scientific">Anopheles dirus</name>
    <dbReference type="NCBI Taxonomy" id="7168"/>
    <lineage>
        <taxon>Eukaryota</taxon>
        <taxon>Metazoa</taxon>
        <taxon>Ecdysozoa</taxon>
        <taxon>Arthropoda</taxon>
        <taxon>Hexapoda</taxon>
        <taxon>Insecta</taxon>
        <taxon>Pterygota</taxon>
        <taxon>Neoptera</taxon>
        <taxon>Endopterygota</taxon>
        <taxon>Diptera</taxon>
        <taxon>Nematocera</taxon>
        <taxon>Culicoidea</taxon>
        <taxon>Culicidae</taxon>
        <taxon>Anophelinae</taxon>
        <taxon>Anopheles</taxon>
    </lineage>
</organism>
<evidence type="ECO:0000259" key="2">
    <source>
        <dbReference type="PROSITE" id="PS51915"/>
    </source>
</evidence>
<proteinExistence type="predicted"/>
<keyword evidence="1" id="KW-0862">Zinc</keyword>
<dbReference type="InterPro" id="IPR012934">
    <property type="entry name" value="Znf_AD"/>
</dbReference>
<dbReference type="Proteomes" id="UP000075884">
    <property type="component" value="Unassembled WGS sequence"/>
</dbReference>
<dbReference type="VEuPathDB" id="VectorBase:ADIR002823"/>
<protein>
    <recommendedName>
        <fullName evidence="2">ZAD domain-containing protein</fullName>
    </recommendedName>
</protein>
<dbReference type="GO" id="GO:0005634">
    <property type="term" value="C:nucleus"/>
    <property type="evidence" value="ECO:0007669"/>
    <property type="project" value="InterPro"/>
</dbReference>
<evidence type="ECO:0000313" key="3">
    <source>
        <dbReference type="EnsemblMetazoa" id="ADIR002823-PA"/>
    </source>
</evidence>
<keyword evidence="1" id="KW-0479">Metal-binding</keyword>
<dbReference type="GO" id="GO:0008270">
    <property type="term" value="F:zinc ion binding"/>
    <property type="evidence" value="ECO:0007669"/>
    <property type="project" value="UniProtKB-UniRule"/>
</dbReference>
<dbReference type="SUPFAM" id="SSF57716">
    <property type="entry name" value="Glucocorticoid receptor-like (DNA-binding domain)"/>
    <property type="match status" value="1"/>
</dbReference>
<evidence type="ECO:0000313" key="4">
    <source>
        <dbReference type="Proteomes" id="UP000075884"/>
    </source>
</evidence>
<feature type="binding site" evidence="1">
    <location>
        <position position="14"/>
    </location>
    <ligand>
        <name>Zn(2+)</name>
        <dbReference type="ChEBI" id="CHEBI:29105"/>
    </ligand>
</feature>
<dbReference type="EnsemblMetazoa" id="ADIR002823-RA">
    <property type="protein sequence ID" value="ADIR002823-PA"/>
    <property type="gene ID" value="ADIR002823"/>
</dbReference>
<dbReference type="PROSITE" id="PS51915">
    <property type="entry name" value="ZAD"/>
    <property type="match status" value="1"/>
</dbReference>